<evidence type="ECO:0000256" key="1">
    <source>
        <dbReference type="ARBA" id="ARBA00002591"/>
    </source>
</evidence>
<dbReference type="AlphaFoldDB" id="A0A3B1DTT5"/>
<keyword evidence="4" id="KW-0966">Cell projection</keyword>
<dbReference type="PROSITE" id="PS51257">
    <property type="entry name" value="PROKAR_LIPOPROTEIN"/>
    <property type="match status" value="1"/>
</dbReference>
<dbReference type="GO" id="GO:0009428">
    <property type="term" value="C:bacterial-type flagellum basal body, distal rod, P ring"/>
    <property type="evidence" value="ECO:0007669"/>
    <property type="project" value="InterPro"/>
</dbReference>
<name>A0A3B1DTT5_9ZZZZ</name>
<gene>
    <name evidence="4" type="ORF">MNBD_PLANCTO02-2740</name>
</gene>
<dbReference type="InterPro" id="IPR001782">
    <property type="entry name" value="Flag_FlgI"/>
</dbReference>
<dbReference type="GO" id="GO:0071973">
    <property type="term" value="P:bacterial-type flagellum-dependent cell motility"/>
    <property type="evidence" value="ECO:0007669"/>
    <property type="project" value="InterPro"/>
</dbReference>
<accession>A0A3B1DTT5</accession>
<dbReference type="InterPro" id="IPR011989">
    <property type="entry name" value="ARM-like"/>
</dbReference>
<dbReference type="InterPro" id="IPR016024">
    <property type="entry name" value="ARM-type_fold"/>
</dbReference>
<sequence length="527" mass="58897">MTKQTLLKRLQQTVFCLTLVAMTGCANSIFSGKMPTWTSITKRSQSPDKDKKKKELNNVGQRTTVAGLNMLTLESVGLVTGLNGTGDDPPPSSYRKQMLDEMRRRNIKNPNQFLRSPNTALVIVRAYLPPLVKKGDHFDVEVRIPGASEATSLSGGVLLTTRLSEQAMVQGRGMLKGHVMAVAKGPILISARESDDDSQAGLLRRGRILGGGTSKTNRKLSMYLRAEYRSVRNSQRTAKRIGKRFHRYTRHGTKEPLAVAKTDQKIELDIVARYKDNYPRYLRVIRQIAWNENLVEQGVRIEKLKKELRNPITAERAALDLEAIGKRGIPTLKEGLKAKTLESRFHAAMALAYLSEPDGLEVLKEVAQKEPAFRAFAFAAMAASEEPEANLYLHDLMSVQSAETRYGAFRTLSVLDKNDPFIYGEFLNDEFRLHEVRSKGKPMIHLTHYKKAEVVLFGADQKFHTPLILKPGRIIVRAQAGSEKVTVSLFLVNQPDRTKTVSRRVADVIRAATELGATYPDIAMMLA</sequence>
<dbReference type="PANTHER" id="PTHR30381">
    <property type="entry name" value="FLAGELLAR P-RING PERIPLASMIC PROTEIN FLGI"/>
    <property type="match status" value="1"/>
</dbReference>
<reference evidence="4" key="1">
    <citation type="submission" date="2018-06" db="EMBL/GenBank/DDBJ databases">
        <authorList>
            <person name="Zhirakovskaya E."/>
        </authorList>
    </citation>
    <scope>NUCLEOTIDE SEQUENCE</scope>
</reference>
<keyword evidence="4" id="KW-0282">Flagellum</keyword>
<feature type="non-terminal residue" evidence="4">
    <location>
        <position position="527"/>
    </location>
</feature>
<dbReference type="GO" id="GO:0030288">
    <property type="term" value="C:outer membrane-bounded periplasmic space"/>
    <property type="evidence" value="ECO:0007669"/>
    <property type="project" value="InterPro"/>
</dbReference>
<proteinExistence type="predicted"/>
<dbReference type="PRINTS" id="PR01010">
    <property type="entry name" value="FLGPRINGFLGI"/>
</dbReference>
<dbReference type="GO" id="GO:0005198">
    <property type="term" value="F:structural molecule activity"/>
    <property type="evidence" value="ECO:0007669"/>
    <property type="project" value="InterPro"/>
</dbReference>
<evidence type="ECO:0000313" key="4">
    <source>
        <dbReference type="EMBL" id="VAX38540.1"/>
    </source>
</evidence>
<dbReference type="Gene3D" id="1.25.10.10">
    <property type="entry name" value="Leucine-rich Repeat Variant"/>
    <property type="match status" value="1"/>
</dbReference>
<organism evidence="4">
    <name type="scientific">hydrothermal vent metagenome</name>
    <dbReference type="NCBI Taxonomy" id="652676"/>
    <lineage>
        <taxon>unclassified sequences</taxon>
        <taxon>metagenomes</taxon>
        <taxon>ecological metagenomes</taxon>
    </lineage>
</organism>
<comment type="function">
    <text evidence="1">Assembles around the rod to form the L-ring and probably protects the motor/basal body from shearing forces during rotation.</text>
</comment>
<dbReference type="SUPFAM" id="SSF48371">
    <property type="entry name" value="ARM repeat"/>
    <property type="match status" value="1"/>
</dbReference>
<dbReference type="PANTHER" id="PTHR30381:SF0">
    <property type="entry name" value="FLAGELLAR P-RING PROTEIN"/>
    <property type="match status" value="1"/>
</dbReference>
<comment type="subcellular location">
    <subcellularLocation>
        <location evidence="2">Bacterial flagellum basal body</location>
    </subcellularLocation>
</comment>
<evidence type="ECO:0000256" key="2">
    <source>
        <dbReference type="ARBA" id="ARBA00004117"/>
    </source>
</evidence>
<dbReference type="Pfam" id="PF02119">
    <property type="entry name" value="FlgI"/>
    <property type="match status" value="1"/>
</dbReference>
<dbReference type="EMBL" id="UOGL01000217">
    <property type="protein sequence ID" value="VAX38540.1"/>
    <property type="molecule type" value="Genomic_DNA"/>
</dbReference>
<evidence type="ECO:0000256" key="3">
    <source>
        <dbReference type="ARBA" id="ARBA00022729"/>
    </source>
</evidence>
<keyword evidence="3" id="KW-0732">Signal</keyword>
<protein>
    <submittedName>
        <fullName evidence="4">Flagellar P-ring protein FlgI</fullName>
    </submittedName>
</protein>
<keyword evidence="4" id="KW-0969">Cilium</keyword>